<keyword evidence="2 4" id="KW-0238">DNA-binding</keyword>
<dbReference type="STRING" id="1038014.SAMN04487910_3907"/>
<dbReference type="PANTHER" id="PTHR47506">
    <property type="entry name" value="TRANSCRIPTIONAL REGULATORY PROTEIN"/>
    <property type="match status" value="1"/>
</dbReference>
<evidence type="ECO:0000313" key="6">
    <source>
        <dbReference type="EMBL" id="SEM01176.1"/>
    </source>
</evidence>
<evidence type="ECO:0000256" key="3">
    <source>
        <dbReference type="ARBA" id="ARBA00023163"/>
    </source>
</evidence>
<feature type="DNA-binding region" description="H-T-H motif" evidence="4">
    <location>
        <begin position="27"/>
        <end position="46"/>
    </location>
</feature>
<dbReference type="InterPro" id="IPR036271">
    <property type="entry name" value="Tet_transcr_reg_TetR-rel_C_sf"/>
</dbReference>
<dbReference type="SUPFAM" id="SSF48498">
    <property type="entry name" value="Tetracyclin repressor-like, C-terminal domain"/>
    <property type="match status" value="1"/>
</dbReference>
<dbReference type="InterPro" id="IPR001647">
    <property type="entry name" value="HTH_TetR"/>
</dbReference>
<evidence type="ECO:0000313" key="7">
    <source>
        <dbReference type="Proteomes" id="UP000198521"/>
    </source>
</evidence>
<accession>A0A1H7UWH0</accession>
<evidence type="ECO:0000256" key="4">
    <source>
        <dbReference type="PROSITE-ProRule" id="PRU00335"/>
    </source>
</evidence>
<dbReference type="SUPFAM" id="SSF46689">
    <property type="entry name" value="Homeodomain-like"/>
    <property type="match status" value="1"/>
</dbReference>
<dbReference type="Proteomes" id="UP000198521">
    <property type="component" value="Unassembled WGS sequence"/>
</dbReference>
<keyword evidence="3" id="KW-0804">Transcription</keyword>
<sequence length="187" mass="22013">MKHSKIRDHIIQTASSLFYHKGYNLTGINEIIKEAGIAKATLYNHFPSKEDICIAYLQFKNDTFTKDIREFVYNAPVGKKRIYALFDFLKLFFDQKDFNGCWCLNTYAEMPKENETVRFEIQQQKHDFISFIQEVVAENYNQDTENENKMLARKIYLLYEGAISESKLHQNTWPIEASLSLCENIIE</sequence>
<dbReference type="PROSITE" id="PS50977">
    <property type="entry name" value="HTH_TETR_2"/>
    <property type="match status" value="1"/>
</dbReference>
<evidence type="ECO:0000259" key="5">
    <source>
        <dbReference type="PROSITE" id="PS50977"/>
    </source>
</evidence>
<dbReference type="Pfam" id="PF00440">
    <property type="entry name" value="TetR_N"/>
    <property type="match status" value="1"/>
</dbReference>
<dbReference type="OrthoDB" id="9787680at2"/>
<keyword evidence="7" id="KW-1185">Reference proteome</keyword>
<dbReference type="InterPro" id="IPR009057">
    <property type="entry name" value="Homeodomain-like_sf"/>
</dbReference>
<dbReference type="PANTHER" id="PTHR47506:SF1">
    <property type="entry name" value="HTH-TYPE TRANSCRIPTIONAL REGULATOR YJDC"/>
    <property type="match status" value="1"/>
</dbReference>
<dbReference type="Pfam" id="PF16925">
    <property type="entry name" value="TetR_C_13"/>
    <property type="match status" value="1"/>
</dbReference>
<dbReference type="PRINTS" id="PR00455">
    <property type="entry name" value="HTHTETR"/>
</dbReference>
<dbReference type="GO" id="GO:0003677">
    <property type="term" value="F:DNA binding"/>
    <property type="evidence" value="ECO:0007669"/>
    <property type="project" value="UniProtKB-UniRule"/>
</dbReference>
<evidence type="ECO:0000256" key="1">
    <source>
        <dbReference type="ARBA" id="ARBA00023015"/>
    </source>
</evidence>
<organism evidence="6 7">
    <name type="scientific">Aquimarina amphilecti</name>
    <dbReference type="NCBI Taxonomy" id="1038014"/>
    <lineage>
        <taxon>Bacteria</taxon>
        <taxon>Pseudomonadati</taxon>
        <taxon>Bacteroidota</taxon>
        <taxon>Flavobacteriia</taxon>
        <taxon>Flavobacteriales</taxon>
        <taxon>Flavobacteriaceae</taxon>
        <taxon>Aquimarina</taxon>
    </lineage>
</organism>
<dbReference type="InterPro" id="IPR011075">
    <property type="entry name" value="TetR_C"/>
</dbReference>
<proteinExistence type="predicted"/>
<dbReference type="RefSeq" id="WP_091411516.1">
    <property type="nucleotide sequence ID" value="NZ_FOAB01000007.1"/>
</dbReference>
<keyword evidence="1" id="KW-0805">Transcription regulation</keyword>
<feature type="domain" description="HTH tetR-type" evidence="5">
    <location>
        <begin position="4"/>
        <end position="64"/>
    </location>
</feature>
<name>A0A1H7UWH0_AQUAM</name>
<evidence type="ECO:0000256" key="2">
    <source>
        <dbReference type="ARBA" id="ARBA00023125"/>
    </source>
</evidence>
<dbReference type="Gene3D" id="1.10.357.10">
    <property type="entry name" value="Tetracycline Repressor, domain 2"/>
    <property type="match status" value="1"/>
</dbReference>
<reference evidence="6 7" key="1">
    <citation type="submission" date="2016-10" db="EMBL/GenBank/DDBJ databases">
        <authorList>
            <person name="de Groot N.N."/>
        </authorList>
    </citation>
    <scope>NUCLEOTIDE SEQUENCE [LARGE SCALE GENOMIC DNA]</scope>
    <source>
        <strain evidence="6 7">DSM 25232</strain>
    </source>
</reference>
<gene>
    <name evidence="6" type="ORF">SAMN04487910_3907</name>
</gene>
<dbReference type="EMBL" id="FOAB01000007">
    <property type="protein sequence ID" value="SEM01176.1"/>
    <property type="molecule type" value="Genomic_DNA"/>
</dbReference>
<protein>
    <submittedName>
        <fullName evidence="6">Transcriptional regulator, TetR family</fullName>
    </submittedName>
</protein>
<dbReference type="AlphaFoldDB" id="A0A1H7UWH0"/>